<dbReference type="GeneID" id="85229686"/>
<dbReference type="RefSeq" id="WP_317137855.1">
    <property type="nucleotide sequence ID" value="NZ_CP043875.1"/>
</dbReference>
<evidence type="ECO:0000313" key="2">
    <source>
        <dbReference type="EMBL" id="WOF16269.1"/>
    </source>
</evidence>
<dbReference type="Pfam" id="PF12679">
    <property type="entry name" value="ABC2_membrane_2"/>
    <property type="match status" value="1"/>
</dbReference>
<evidence type="ECO:0000256" key="1">
    <source>
        <dbReference type="SAM" id="Phobius"/>
    </source>
</evidence>
<dbReference type="PANTHER" id="PTHR43471:SF14">
    <property type="entry name" value="ABC-2 TYPE TRANSPORT SYSTEM PERMEASE PROTEIN"/>
    <property type="match status" value="1"/>
</dbReference>
<feature type="transmembrane region" description="Helical" evidence="1">
    <location>
        <begin position="76"/>
        <end position="94"/>
    </location>
</feature>
<keyword evidence="1" id="KW-0812">Transmembrane</keyword>
<keyword evidence="3" id="KW-1185">Reference proteome</keyword>
<sequence>MDLTRLATISHKEMSDHITSRRFLLILVITCLVLGIAAANGVNNYNNALESYKNGEVGFLFFPSVLRAFGEITNSFGLYGLGAVIGIAIGFDLISGEREGKTLKTILSRPMYRDELINGKAIGGIATIGIISFLGFLIVVAILLILGIVPSLDEIFLIGVIWLLTMLFMAYSFSLALMSSVLAKTSSGALILSILIFVTLTYIIPVGGGAFGSSLLLGAEPSDSSYNSGSQFQKDSFESIQAEYEQKRLEIHDFFNMFSVRSVYNNIASAITLPSHYVITEKIGHVDFALNPDLAENVEKPTFWEIIGDKWIKIIVFIMWPVLFFSVAYVKFMRMDLR</sequence>
<name>A0AA97FC68_9EURY</name>
<evidence type="ECO:0000313" key="3">
    <source>
        <dbReference type="Proteomes" id="UP001301797"/>
    </source>
</evidence>
<dbReference type="GO" id="GO:0140359">
    <property type="term" value="F:ABC-type transporter activity"/>
    <property type="evidence" value="ECO:0007669"/>
    <property type="project" value="InterPro"/>
</dbReference>
<keyword evidence="1" id="KW-0472">Membrane</keyword>
<feature type="transmembrane region" description="Helical" evidence="1">
    <location>
        <begin position="311"/>
        <end position="330"/>
    </location>
</feature>
<dbReference type="Proteomes" id="UP001301797">
    <property type="component" value="Chromosome"/>
</dbReference>
<gene>
    <name evidence="2" type="ORF">F1737_05860</name>
</gene>
<dbReference type="GO" id="GO:0005886">
    <property type="term" value="C:plasma membrane"/>
    <property type="evidence" value="ECO:0007669"/>
    <property type="project" value="UniProtKB-SubCell"/>
</dbReference>
<dbReference type="EMBL" id="CP043875">
    <property type="protein sequence ID" value="WOF16269.1"/>
    <property type="molecule type" value="Genomic_DNA"/>
</dbReference>
<dbReference type="AlphaFoldDB" id="A0AA97FC68"/>
<feature type="transmembrane region" description="Helical" evidence="1">
    <location>
        <begin position="189"/>
        <end position="211"/>
    </location>
</feature>
<dbReference type="KEGG" id="mefw:F1737_05860"/>
<organism evidence="2 3">
    <name type="scientific">Methanochimaera problematica</name>
    <dbReference type="NCBI Taxonomy" id="2609417"/>
    <lineage>
        <taxon>Archaea</taxon>
        <taxon>Methanobacteriati</taxon>
        <taxon>Methanobacteriota</taxon>
        <taxon>Stenosarchaea group</taxon>
        <taxon>Methanomicrobia</taxon>
        <taxon>Methanomicrobiales</taxon>
        <taxon>Methanomicrobiaceae</taxon>
        <taxon>Methanochimaera</taxon>
    </lineage>
</organism>
<dbReference type="PANTHER" id="PTHR43471">
    <property type="entry name" value="ABC TRANSPORTER PERMEASE"/>
    <property type="match status" value="1"/>
</dbReference>
<feature type="transmembrane region" description="Helical" evidence="1">
    <location>
        <begin position="121"/>
        <end position="149"/>
    </location>
</feature>
<protein>
    <submittedName>
        <fullName evidence="2">ABC transporter permease</fullName>
    </submittedName>
</protein>
<reference evidence="2 3" key="1">
    <citation type="submission" date="2019-09" db="EMBL/GenBank/DDBJ databases">
        <title>The complete genome of Methanoplanus sp. FWC-SCC4.</title>
        <authorList>
            <person name="Chen S.-C."/>
            <person name="Zhou Y.-Z."/>
            <person name="Lai M.-C."/>
        </authorList>
    </citation>
    <scope>NUCLEOTIDE SEQUENCE [LARGE SCALE GENOMIC DNA]</scope>
    <source>
        <strain evidence="2 3">FWC-SCC4</strain>
    </source>
</reference>
<proteinExistence type="predicted"/>
<feature type="transmembrane region" description="Helical" evidence="1">
    <location>
        <begin position="155"/>
        <end position="177"/>
    </location>
</feature>
<accession>A0AA97FC68</accession>
<keyword evidence="1" id="KW-1133">Transmembrane helix</keyword>